<keyword evidence="8" id="KW-1185">Reference proteome</keyword>
<sequence length="1896" mass="202786">MLLAVAAPAAWAGEPSTKLDSVSSVPVSSPAWWSIESDQASAHALSGNQPAKPAQEGAGTATATSLSPSASWAVSPHTGDFTWSYPLRVPPAAGGLAPSLALSYRSSAVDGRTTVTNNQPSWIGDGWALSSGFVERTYGGCSTDTEGDVKPPQVGDLCWRSDNATASYGSAGGMLIRDDATGKWRPRSDDGSRIERSTGAGNGDNDGESWKITTVDGTQYFFGSDAGSTWTVPVFGDDSGEPCHGGSFDASSCTQAYRWNLSRVVDRNGNEMRFYYTTETNSYGFNGKNNPVSYARGGYLDHIDYGLRDGVTQPSGRVVFTTVDRCVPGSDCRPEKRDNWPDVPWEAKCDTATCADSHSPSFWTIKRLASVTTKVWRGTEFGDVDKWELDQQYPDPGDGEKAALWLKGIKHTGVAGGTAEMPSVTFQGTPMYNRVEMPQDGASPLMRYRVTGIVSETGGITSIRYESECKPGNMPANAESNTKRCFPVRWAKKNFAERTDYFHKYVVTSVTRSDRLTVAGVPTSTFPEEVTRYEYLDGAAWHWDTSEFTKDDKRTWNEFRGFGRVRVRNGTADDPAGPMTMSEQRFYRGMDGDHLPVGARQVSVSDSEGGARTDSDWLAGFGFENATFDREGPSDQPDPARVNKTITEPSVQGPTATRGAFKAYLVGTGVSTGYTAVGSGWRKTRTETTYDDLGLLTKVNDLGDPGTAADDRCAHTEYARNTDAWLMNLAGHVWVDSVHCGAAAEYPRDALSDNKTTYDARGNVVKTEIAKERPAAGPVYLTAGTSVYDAHGRVKSSADALGRTTKTAYTPEVGGPVTKTVVTSPGTDAVPAGLVTTTTFDPAWGLPTQSSDPNSRKTETQYDALGRVTAVWTPTWTKADHPDVPNVRTTYLVRGDQPTVITTTRIGPTGAEVAGNTVYDGLLRPRQVQAPAIGGGRLITDTRYDSQGREWKTTQPYYNDKAVDTGLWIASDADIPGHTRTHYDGAGRADAAILFAGAFEKRRSTTAYFGDHVDVTPPAGGTPTSTYTDVRGQTVELRQHHDGGFDATKYTFDKAGRAETMTDPSGAVWRFGYDFLGRQVSSDDPDSGLLTKTYDDAGQVLTSRDARGAVLAYSYDALGRKTAKYAGAVGGTKLSEWTYDTVTKGKGQPASSTAFVDGKAYTGKVLSYDPAYRPTGTSLIIPAAEGLLAGTYNSYMGYNPDGSLSSQSYPAAGELPDESVSFGYNELGPLTTSWGGYDGTTVELVSATDFTRYGELARLTLGAGTKRVWLSQYYDQNDRRLTRSIVDAEAPSPMQSDVRYSYDPAGNITSIADTFNGDVQCFRTDGLRRVTEAWTPASACDANPSVAGLRGPAPYWQSFTYDKAGNRATETQHAATGDVVRTYTGQVPGHAHALGSVSAPNGVTSYAYTAAGQLASRTSGGVAETFTWNEAGKLASVAKGSQTTSFVYDSSGGRLIRRDPTGTTLYLGNQELRLPAAGGNPTVTRYYAHGGRTIAMRQARGPLTWLASDHQSTAQTAVDSGTLAVTKRRQLPFGGPRGGASAFPGERGFVGGTQDASTGLTHLGAREYDPDTGRFISVDPVLDSGDSQQMNGYTYSGNSPITKSDPSGLLAIGLDDMGCPLQTGCGGGKNNTPPAQQPNGTFPQPGTVPAFEKQIPAGASPERKIAWINRYRAEQRVAQDCSGPGSAFLGEKTLTQIGWCNDARAEYTKASTDYDNLVRKENKKSLLAMMKALDREVDERLKRGQLPFRGDHGGITLSVCGGVEAYMGAGVSGEFCLARDQKGYGWSASGKIGMSPKVSVGRELSVKVSEGTIDDLGGRGRWVAAGPFEVGESSDGKLSISATVADKGVDIGKPPLGDLDPAAGTEWAVSAYFVDHKPFNGLHSLTSLHIMLTAGR</sequence>
<evidence type="ECO:0000259" key="6">
    <source>
        <dbReference type="Pfam" id="PF25023"/>
    </source>
</evidence>
<reference evidence="7 8" key="1">
    <citation type="submission" date="2021-03" db="EMBL/GenBank/DDBJ databases">
        <title>Sequencing the genomes of 1000 actinobacteria strains.</title>
        <authorList>
            <person name="Klenk H.-P."/>
        </authorList>
    </citation>
    <scope>NUCLEOTIDE SEQUENCE [LARGE SCALE GENOMIC DNA]</scope>
    <source>
        <strain evidence="7 8">DSM 46670</strain>
    </source>
</reference>
<feature type="region of interest" description="Disordered" evidence="5">
    <location>
        <begin position="179"/>
        <end position="209"/>
    </location>
</feature>
<evidence type="ECO:0000256" key="3">
    <source>
        <dbReference type="ARBA" id="ARBA00022737"/>
    </source>
</evidence>
<accession>A0ABS4T7J2</accession>
<evidence type="ECO:0000256" key="1">
    <source>
        <dbReference type="ARBA" id="ARBA00004613"/>
    </source>
</evidence>
<gene>
    <name evidence="7" type="ORF">JOF56_000774</name>
</gene>
<organism evidence="7 8">
    <name type="scientific">Kibdelosporangium banguiense</name>
    <dbReference type="NCBI Taxonomy" id="1365924"/>
    <lineage>
        <taxon>Bacteria</taxon>
        <taxon>Bacillati</taxon>
        <taxon>Actinomycetota</taxon>
        <taxon>Actinomycetes</taxon>
        <taxon>Pseudonocardiales</taxon>
        <taxon>Pseudonocardiaceae</taxon>
        <taxon>Kibdelosporangium</taxon>
    </lineage>
</organism>
<protein>
    <submittedName>
        <fullName evidence="7">RHS repeat-associated protein</fullName>
    </submittedName>
</protein>
<feature type="compositionally biased region" description="Basic and acidic residues" evidence="5">
    <location>
        <begin position="179"/>
        <end position="196"/>
    </location>
</feature>
<dbReference type="EMBL" id="JAGINW010000001">
    <property type="protein sequence ID" value="MBP2320389.1"/>
    <property type="molecule type" value="Genomic_DNA"/>
</dbReference>
<dbReference type="PANTHER" id="PTHR32305">
    <property type="match status" value="1"/>
</dbReference>
<dbReference type="PANTHER" id="PTHR32305:SF17">
    <property type="entry name" value="TRNA NUCLEASE WAPA"/>
    <property type="match status" value="1"/>
</dbReference>
<name>A0ABS4T7J2_9PSEU</name>
<proteinExistence type="predicted"/>
<dbReference type="Pfam" id="PF03534">
    <property type="entry name" value="SpvB"/>
    <property type="match status" value="1"/>
</dbReference>
<evidence type="ECO:0000313" key="7">
    <source>
        <dbReference type="EMBL" id="MBP2320389.1"/>
    </source>
</evidence>
<evidence type="ECO:0000256" key="4">
    <source>
        <dbReference type="ARBA" id="ARBA00023026"/>
    </source>
</evidence>
<dbReference type="NCBIfam" id="TIGR03696">
    <property type="entry name" value="Rhs_assc_core"/>
    <property type="match status" value="1"/>
</dbReference>
<dbReference type="NCBIfam" id="TIGR01643">
    <property type="entry name" value="YD_repeat_2x"/>
    <property type="match status" value="1"/>
</dbReference>
<dbReference type="InterPro" id="IPR022385">
    <property type="entry name" value="Rhs_assc_core"/>
</dbReference>
<dbReference type="InterPro" id="IPR056823">
    <property type="entry name" value="TEN-like_YD-shell"/>
</dbReference>
<comment type="caution">
    <text evidence="7">The sequence shown here is derived from an EMBL/GenBank/DDBJ whole genome shotgun (WGS) entry which is preliminary data.</text>
</comment>
<dbReference type="Pfam" id="PF25023">
    <property type="entry name" value="TEN_YD-shell"/>
    <property type="match status" value="1"/>
</dbReference>
<dbReference type="InterPro" id="IPR003284">
    <property type="entry name" value="Sal_SpvB"/>
</dbReference>
<dbReference type="InterPro" id="IPR050708">
    <property type="entry name" value="T6SS_VgrG/RHS"/>
</dbReference>
<dbReference type="Gene3D" id="2.180.10.10">
    <property type="entry name" value="RHS repeat-associated core"/>
    <property type="match status" value="2"/>
</dbReference>
<keyword evidence="2" id="KW-0964">Secreted</keyword>
<dbReference type="Proteomes" id="UP001519332">
    <property type="component" value="Unassembled WGS sequence"/>
</dbReference>
<feature type="domain" description="Teneurin-like YD-shell" evidence="6">
    <location>
        <begin position="1357"/>
        <end position="1601"/>
    </location>
</feature>
<evidence type="ECO:0000313" key="8">
    <source>
        <dbReference type="Proteomes" id="UP001519332"/>
    </source>
</evidence>
<keyword evidence="4" id="KW-0843">Virulence</keyword>
<evidence type="ECO:0000256" key="2">
    <source>
        <dbReference type="ARBA" id="ARBA00022525"/>
    </source>
</evidence>
<feature type="region of interest" description="Disordered" evidence="5">
    <location>
        <begin position="43"/>
        <end position="64"/>
    </location>
</feature>
<comment type="subcellular location">
    <subcellularLocation>
        <location evidence="1">Secreted</location>
    </subcellularLocation>
</comment>
<dbReference type="Pfam" id="PF05593">
    <property type="entry name" value="RHS_repeat"/>
    <property type="match status" value="2"/>
</dbReference>
<dbReference type="InterPro" id="IPR006530">
    <property type="entry name" value="YD"/>
</dbReference>
<dbReference type="InterPro" id="IPR031325">
    <property type="entry name" value="RHS_repeat"/>
</dbReference>
<evidence type="ECO:0000256" key="5">
    <source>
        <dbReference type="SAM" id="MobiDB-lite"/>
    </source>
</evidence>
<keyword evidence="3" id="KW-0677">Repeat</keyword>